<dbReference type="PANTHER" id="PTHR10366:SF696">
    <property type="entry name" value="OS07G0601900 PROTEIN"/>
    <property type="match status" value="1"/>
</dbReference>
<dbReference type="Proteomes" id="UP001163823">
    <property type="component" value="Chromosome 11"/>
</dbReference>
<proteinExistence type="predicted"/>
<feature type="domain" description="NAD(P)-binding" evidence="4">
    <location>
        <begin position="14"/>
        <end position="47"/>
    </location>
</feature>
<feature type="domain" description="Thioester reductase (TE)" evidence="3">
    <location>
        <begin position="51"/>
        <end position="210"/>
    </location>
</feature>
<gene>
    <name evidence="5" type="ORF">O6P43_027354</name>
</gene>
<evidence type="ECO:0000256" key="1">
    <source>
        <dbReference type="ARBA" id="ARBA00022857"/>
    </source>
</evidence>
<keyword evidence="1" id="KW-0521">NADP</keyword>
<evidence type="ECO:0000256" key="2">
    <source>
        <dbReference type="ARBA" id="ARBA00023002"/>
    </source>
</evidence>
<reference evidence="5" key="1">
    <citation type="journal article" date="2023" name="Science">
        <title>Elucidation of the pathway for biosynthesis of saponin adjuvants from the soapbark tree.</title>
        <authorList>
            <person name="Reed J."/>
            <person name="Orme A."/>
            <person name="El-Demerdash A."/>
            <person name="Owen C."/>
            <person name="Martin L.B.B."/>
            <person name="Misra R.C."/>
            <person name="Kikuchi S."/>
            <person name="Rejzek M."/>
            <person name="Martin A.C."/>
            <person name="Harkess A."/>
            <person name="Leebens-Mack J."/>
            <person name="Louveau T."/>
            <person name="Stephenson M.J."/>
            <person name="Osbourn A."/>
        </authorList>
    </citation>
    <scope>NUCLEOTIDE SEQUENCE</scope>
    <source>
        <strain evidence="5">S10</strain>
    </source>
</reference>
<evidence type="ECO:0000259" key="4">
    <source>
        <dbReference type="Pfam" id="PF16363"/>
    </source>
</evidence>
<evidence type="ECO:0000313" key="6">
    <source>
        <dbReference type="Proteomes" id="UP001163823"/>
    </source>
</evidence>
<evidence type="ECO:0000313" key="5">
    <source>
        <dbReference type="EMBL" id="KAJ7951278.1"/>
    </source>
</evidence>
<dbReference type="PANTHER" id="PTHR10366">
    <property type="entry name" value="NAD DEPENDENT EPIMERASE/DEHYDRATASE"/>
    <property type="match status" value="1"/>
</dbReference>
<comment type="caution">
    <text evidence="5">The sequence shown here is derived from an EMBL/GenBank/DDBJ whole genome shotgun (WGS) entry which is preliminary data.</text>
</comment>
<dbReference type="Pfam" id="PF16363">
    <property type="entry name" value="GDP_Man_Dehyd"/>
    <property type="match status" value="1"/>
</dbReference>
<evidence type="ECO:0000259" key="3">
    <source>
        <dbReference type="Pfam" id="PF07993"/>
    </source>
</evidence>
<name>A0AAD7L4U0_QUISA</name>
<dbReference type="Pfam" id="PF07993">
    <property type="entry name" value="NAD_binding_4"/>
    <property type="match status" value="1"/>
</dbReference>
<dbReference type="InterPro" id="IPR013120">
    <property type="entry name" value="FAR_NAD-bd"/>
</dbReference>
<dbReference type="InterPro" id="IPR050425">
    <property type="entry name" value="NAD(P)_dehydrat-like"/>
</dbReference>
<accession>A0AAD7L4U0</accession>
<protein>
    <submittedName>
        <fullName evidence="5">Anthocyanidin reductase-like</fullName>
    </submittedName>
</protein>
<keyword evidence="2" id="KW-0560">Oxidoreductase</keyword>
<dbReference type="Gene3D" id="3.40.50.720">
    <property type="entry name" value="NAD(P)-binding Rossmann-like Domain"/>
    <property type="match status" value="2"/>
</dbReference>
<organism evidence="5 6">
    <name type="scientific">Quillaja saponaria</name>
    <name type="common">Soap bark tree</name>
    <dbReference type="NCBI Taxonomy" id="32244"/>
    <lineage>
        <taxon>Eukaryota</taxon>
        <taxon>Viridiplantae</taxon>
        <taxon>Streptophyta</taxon>
        <taxon>Embryophyta</taxon>
        <taxon>Tracheophyta</taxon>
        <taxon>Spermatophyta</taxon>
        <taxon>Magnoliopsida</taxon>
        <taxon>eudicotyledons</taxon>
        <taxon>Gunneridae</taxon>
        <taxon>Pentapetalae</taxon>
        <taxon>rosids</taxon>
        <taxon>fabids</taxon>
        <taxon>Fabales</taxon>
        <taxon>Quillajaceae</taxon>
        <taxon>Quillaja</taxon>
    </lineage>
</organism>
<dbReference type="EMBL" id="JARAOO010000011">
    <property type="protein sequence ID" value="KAJ7951278.1"/>
    <property type="molecule type" value="Genomic_DNA"/>
</dbReference>
<dbReference type="SUPFAM" id="SSF51735">
    <property type="entry name" value="NAD(P)-binding Rossmann-fold domains"/>
    <property type="match status" value="1"/>
</dbReference>
<sequence length="296" mass="32699">MSMETSSRCCKVCVTGGAGFIGSWLVKKLLDKGYTVHATLRNLKDEARGSQYKSVTEAAIAGARNIAVSCIKSGTVKKLIYTASVVSASPLKEDESGYLDFMDETLWTPLNLQFSHANELHNTYTSSKTLAEKELLSFGNNGNGGGLEVVTLACGLVGGEMLLSSTSTLQTVSTLLSQITDNADGYYRLRFLEEINGKIPIIHVDDVCEAHIFCMLNPSVQGRYLCASSFVSSLEMANCYVKNHPEFHVKQEFLDGPKREIKWASTKLLQEGFVYKYDTKMILDDCVKYARRMGYL</sequence>
<dbReference type="InterPro" id="IPR016040">
    <property type="entry name" value="NAD(P)-bd_dom"/>
</dbReference>
<dbReference type="AlphaFoldDB" id="A0AAD7L4U0"/>
<dbReference type="GO" id="GO:0016616">
    <property type="term" value="F:oxidoreductase activity, acting on the CH-OH group of donors, NAD or NADP as acceptor"/>
    <property type="evidence" value="ECO:0007669"/>
    <property type="project" value="TreeGrafter"/>
</dbReference>
<dbReference type="KEGG" id="qsa:O6P43_027354"/>
<dbReference type="InterPro" id="IPR036291">
    <property type="entry name" value="NAD(P)-bd_dom_sf"/>
</dbReference>
<keyword evidence="6" id="KW-1185">Reference proteome</keyword>